<dbReference type="GeneID" id="41322213"/>
<dbReference type="Proteomes" id="UP000273278">
    <property type="component" value="Chromosome"/>
</dbReference>
<evidence type="ECO:0000313" key="2">
    <source>
        <dbReference type="EMBL" id="AYQ55552.1"/>
    </source>
</evidence>
<protein>
    <submittedName>
        <fullName evidence="2">Uncharacterized protein</fullName>
    </submittedName>
</protein>
<reference evidence="2 3" key="1">
    <citation type="submission" date="2016-10" db="EMBL/GenBank/DDBJ databases">
        <title>Complete genome of the TMA-utilizing, human hosted archaeon Methanomethylophilus alvus Gen. nov, sp. nov., strain Mx-05, derived from a pure culture.</title>
        <authorList>
            <person name="Brugere J.-F."/>
            <person name="Ben Hania W."/>
            <person name="Chaudhary P.P."/>
            <person name="Gaci N."/>
            <person name="Borrel G."/>
            <person name="Cao Van Tuat L."/>
            <person name="Fardeau M.-L."/>
            <person name="Harris H.M.B."/>
            <person name="O'Toole P.W."/>
            <person name="Ollivier B."/>
        </authorList>
    </citation>
    <scope>NUCLEOTIDE SEQUENCE [LARGE SCALE GENOMIC DNA]</scope>
    <source>
        <strain evidence="2 3">Mx-05</strain>
    </source>
</reference>
<dbReference type="RefSeq" id="WP_015505327.1">
    <property type="nucleotide sequence ID" value="NZ_CP017686.1"/>
</dbReference>
<dbReference type="EMBL" id="CP017686">
    <property type="protein sequence ID" value="AYQ55552.1"/>
    <property type="molecule type" value="Genomic_DNA"/>
</dbReference>
<evidence type="ECO:0000313" key="3">
    <source>
        <dbReference type="Proteomes" id="UP000273278"/>
    </source>
</evidence>
<accession>A0A3G3IJ88</accession>
<feature type="region of interest" description="Disordered" evidence="1">
    <location>
        <begin position="18"/>
        <end position="42"/>
    </location>
</feature>
<dbReference type="AlphaFoldDB" id="A0A3G3IJ88"/>
<evidence type="ECO:0000256" key="1">
    <source>
        <dbReference type="SAM" id="MobiDB-lite"/>
    </source>
</evidence>
<organism evidence="2 3">
    <name type="scientific">Methanomethylophilus alvi</name>
    <dbReference type="NCBI Taxonomy" id="1291540"/>
    <lineage>
        <taxon>Archaea</taxon>
        <taxon>Methanobacteriati</taxon>
        <taxon>Thermoplasmatota</taxon>
        <taxon>Thermoplasmata</taxon>
        <taxon>Methanomassiliicoccales</taxon>
        <taxon>Methanomethylophilaceae</taxon>
        <taxon>Methanomethylophilus</taxon>
    </lineage>
</organism>
<proteinExistence type="predicted"/>
<gene>
    <name evidence="2" type="ORF">BKD89_07075</name>
</gene>
<name>A0A3G3IJ88_9ARCH</name>
<sequence length="80" mass="9001">MVHHAARTEATGNVIVRIRKQFPNSDGNSKRPEEGSVFEGDEVEIQSRKVTVNKSDGKSARDRATASMGVWFFGKLRRRL</sequence>